<feature type="transmembrane region" description="Helical" evidence="10">
    <location>
        <begin position="34"/>
        <end position="52"/>
    </location>
</feature>
<keyword evidence="5 10" id="KW-1133">Transmembrane helix</keyword>
<evidence type="ECO:0000256" key="7">
    <source>
        <dbReference type="ARBA" id="ARBA00043987"/>
    </source>
</evidence>
<keyword evidence="3" id="KW-0808">Transferase</keyword>
<keyword evidence="4 10" id="KW-0812">Transmembrane</keyword>
<dbReference type="GO" id="GO:0016020">
    <property type="term" value="C:membrane"/>
    <property type="evidence" value="ECO:0007669"/>
    <property type="project" value="UniProtKB-SubCell"/>
</dbReference>
<feature type="transmembrane region" description="Helical" evidence="10">
    <location>
        <begin position="367"/>
        <end position="391"/>
    </location>
</feature>
<evidence type="ECO:0000256" key="9">
    <source>
        <dbReference type="SAM" id="MobiDB-lite"/>
    </source>
</evidence>
<evidence type="ECO:0000313" key="11">
    <source>
        <dbReference type="EMBL" id="OBI32281.1"/>
    </source>
</evidence>
<reference evidence="12" key="1">
    <citation type="submission" date="2016-06" db="EMBL/GenBank/DDBJ databases">
        <authorList>
            <person name="Sutton G."/>
            <person name="Brinkac L."/>
            <person name="Sanka R."/>
            <person name="Adams M."/>
            <person name="Lau E."/>
            <person name="Sam S."/>
            <person name="Sreng N."/>
            <person name="Him V."/>
            <person name="Kerleguer A."/>
            <person name="Cheng S."/>
        </authorList>
    </citation>
    <scope>NUCLEOTIDE SEQUENCE [LARGE SCALE GENOMIC DNA]</scope>
    <source>
        <strain evidence="12">E1876</strain>
    </source>
</reference>
<protein>
    <recommendedName>
        <fullName evidence="8">Alpha-(1-&gt;6)-mannopyranosyltransferase A</fullName>
    </recommendedName>
</protein>
<evidence type="ECO:0000256" key="3">
    <source>
        <dbReference type="ARBA" id="ARBA00022679"/>
    </source>
</evidence>
<dbReference type="GO" id="GO:0016757">
    <property type="term" value="F:glycosyltransferase activity"/>
    <property type="evidence" value="ECO:0007669"/>
    <property type="project" value="UniProtKB-KW"/>
</dbReference>
<accession>A0A1A2Y5B7</accession>
<dbReference type="NCBIfam" id="NF038066">
    <property type="entry name" value="MptB"/>
    <property type="match status" value="1"/>
</dbReference>
<feature type="transmembrane region" description="Helical" evidence="10">
    <location>
        <begin position="438"/>
        <end position="462"/>
    </location>
</feature>
<keyword evidence="2" id="KW-0328">Glycosyltransferase</keyword>
<dbReference type="Proteomes" id="UP000093943">
    <property type="component" value="Unassembled WGS sequence"/>
</dbReference>
<evidence type="ECO:0000256" key="2">
    <source>
        <dbReference type="ARBA" id="ARBA00022676"/>
    </source>
</evidence>
<evidence type="ECO:0000256" key="8">
    <source>
        <dbReference type="NCBIfam" id="TIGR03459"/>
    </source>
</evidence>
<dbReference type="InterPro" id="IPR017822">
    <property type="entry name" value="MptA-like"/>
</dbReference>
<comment type="similarity">
    <text evidence="7">Belongs to the MptA/B family.</text>
</comment>
<dbReference type="OrthoDB" id="5242303at2"/>
<feature type="transmembrane region" description="Helical" evidence="10">
    <location>
        <begin position="230"/>
        <end position="247"/>
    </location>
</feature>
<comment type="subcellular location">
    <subcellularLocation>
        <location evidence="1">Membrane</location>
        <topology evidence="1">Multi-pass membrane protein</topology>
    </subcellularLocation>
</comment>
<feature type="transmembrane region" description="Helical" evidence="10">
    <location>
        <begin position="200"/>
        <end position="218"/>
    </location>
</feature>
<dbReference type="NCBIfam" id="TIGR03459">
    <property type="entry name" value="crt_membr"/>
    <property type="match status" value="1"/>
</dbReference>
<organism evidence="11 12">
    <name type="scientific">Mycolicibacter sinensis (strain JDM601)</name>
    <name type="common">Mycobacterium sinense</name>
    <dbReference type="NCBI Taxonomy" id="875328"/>
    <lineage>
        <taxon>Bacteria</taxon>
        <taxon>Bacillati</taxon>
        <taxon>Actinomycetota</taxon>
        <taxon>Actinomycetes</taxon>
        <taxon>Mycobacteriales</taxon>
        <taxon>Mycobacteriaceae</taxon>
        <taxon>Mycolicibacter</taxon>
    </lineage>
</organism>
<evidence type="ECO:0000256" key="4">
    <source>
        <dbReference type="ARBA" id="ARBA00022692"/>
    </source>
</evidence>
<feature type="transmembrane region" description="Helical" evidence="10">
    <location>
        <begin position="109"/>
        <end position="129"/>
    </location>
</feature>
<feature type="region of interest" description="Disordered" evidence="9">
    <location>
        <begin position="310"/>
        <end position="362"/>
    </location>
</feature>
<keyword evidence="6 10" id="KW-0472">Membrane</keyword>
<proteinExistence type="inferred from homology"/>
<dbReference type="RefSeq" id="WP_064924159.1">
    <property type="nucleotide sequence ID" value="NZ_LZJK01000155.1"/>
</dbReference>
<feature type="transmembrane region" description="Helical" evidence="10">
    <location>
        <begin position="500"/>
        <end position="525"/>
    </location>
</feature>
<evidence type="ECO:0000256" key="6">
    <source>
        <dbReference type="ARBA" id="ARBA00023136"/>
    </source>
</evidence>
<feature type="transmembrane region" description="Helical" evidence="10">
    <location>
        <begin position="279"/>
        <end position="300"/>
    </location>
</feature>
<name>A0A1A2Y5B7_MYCSD</name>
<dbReference type="AlphaFoldDB" id="A0A1A2Y5B7"/>
<feature type="transmembrane region" description="Helical" evidence="10">
    <location>
        <begin position="72"/>
        <end position="97"/>
    </location>
</feature>
<evidence type="ECO:0000313" key="12">
    <source>
        <dbReference type="Proteomes" id="UP000093943"/>
    </source>
</evidence>
<gene>
    <name evidence="11" type="ORF">A5710_15880</name>
</gene>
<evidence type="ECO:0000256" key="10">
    <source>
        <dbReference type="SAM" id="Phobius"/>
    </source>
</evidence>
<evidence type="ECO:0000256" key="5">
    <source>
        <dbReference type="ARBA" id="ARBA00022989"/>
    </source>
</evidence>
<evidence type="ECO:0000256" key="1">
    <source>
        <dbReference type="ARBA" id="ARBA00004141"/>
    </source>
</evidence>
<sequence length="569" mass="60685">MPTPTTPPAPTVSTAPAGAGSRLRRFATSEQAGAAWRGCLGALLITLGGLGAGSTRIQDPVLESVHLSWLRFGHGLVLSSVLLWTGVAVMLLAWFGLGRRVINGTVTTYTLIATTGFWLAPLLLSVPVFSRDTYSYLAQGALLRDGFDPYVVGPVENPNPLLDDVSPIWSATTAPYGPAFILIAKLVTILVGDNVVVGTMVLRLCMLPGLALLIWAAPRVACRVGGTAPAALYLAVLNPLVIIHLMGGVHNEMLMVGLMIAGIALTLDGRHLAGITLVALAAAVKATAVIALPFLVWVWMRRLRHEHRGSARLDEGEPKLEPRHEHRGSARLDEGEPKLESRHEHRGSARLDEGEPKLEPRHEHRRYPAATAFLIAAGIAALIVVGVFAVLSSLAGVGLGWLTALLAGNVKIINWLTVPTAAANLIHAVGGLFAPVNFYAVLHITRITGIVVIAVVLPALWWRSRRDDRTAVAGIAWAMLIVVLFVPAALPWYYTWPLAVAATLVRSPTAIAAIAAASTWIMVIFKPDGSHGMYSWLHVIGASGCALFAWYRLSKADEAPRGQAGQRAG</sequence>
<dbReference type="EMBL" id="LZKG01000042">
    <property type="protein sequence ID" value="OBI32281.1"/>
    <property type="molecule type" value="Genomic_DNA"/>
</dbReference>
<feature type="transmembrane region" description="Helical" evidence="10">
    <location>
        <begin position="532"/>
        <end position="551"/>
    </location>
</feature>
<comment type="caution">
    <text evidence="11">The sequence shown here is derived from an EMBL/GenBank/DDBJ whole genome shotgun (WGS) entry which is preliminary data.</text>
</comment>
<dbReference type="InterPro" id="IPR049829">
    <property type="entry name" value="MptA/B-like"/>
</dbReference>
<dbReference type="Pfam" id="PF26314">
    <property type="entry name" value="MptA_B_family"/>
    <property type="match status" value="1"/>
</dbReference>
<feature type="transmembrane region" description="Helical" evidence="10">
    <location>
        <begin position="474"/>
        <end position="494"/>
    </location>
</feature>